<organism evidence="4 5">
    <name type="scientific">Mucilaginibacter celer</name>
    <dbReference type="NCBI Taxonomy" id="2305508"/>
    <lineage>
        <taxon>Bacteria</taxon>
        <taxon>Pseudomonadati</taxon>
        <taxon>Bacteroidota</taxon>
        <taxon>Sphingobacteriia</taxon>
        <taxon>Sphingobacteriales</taxon>
        <taxon>Sphingobacteriaceae</taxon>
        <taxon>Mucilaginibacter</taxon>
    </lineage>
</organism>
<keyword evidence="5" id="KW-1185">Reference proteome</keyword>
<name>A0A494VVV0_9SPHI</name>
<dbReference type="Gene3D" id="2.60.120.1440">
    <property type="match status" value="1"/>
</dbReference>
<dbReference type="KEGG" id="muh:HYN43_009900"/>
<dbReference type="Gene3D" id="3.55.50.30">
    <property type="match status" value="1"/>
</dbReference>
<proteinExistence type="predicted"/>
<evidence type="ECO:0000313" key="4">
    <source>
        <dbReference type="EMBL" id="AYL95583.1"/>
    </source>
</evidence>
<dbReference type="Proteomes" id="UP000270046">
    <property type="component" value="Chromosome"/>
</dbReference>
<gene>
    <name evidence="4" type="ORF">HYN43_009900</name>
</gene>
<dbReference type="OrthoDB" id="1099963at2"/>
<evidence type="ECO:0000313" key="5">
    <source>
        <dbReference type="Proteomes" id="UP000270046"/>
    </source>
</evidence>
<feature type="transmembrane region" description="Helical" evidence="1">
    <location>
        <begin position="88"/>
        <end position="105"/>
    </location>
</feature>
<dbReference type="AlphaFoldDB" id="A0A494VVV0"/>
<evidence type="ECO:0000259" key="2">
    <source>
        <dbReference type="Pfam" id="PF04773"/>
    </source>
</evidence>
<sequence>MTNYNAHFDLGHLVAKYMQGKLSDHENIELEQWLQADNRNRELFKKLTDEHSLKEKLEIFSATDKSAAWQNIVKNTGYKSKPNKTRRIAYAAVIALLVALGISLTRHQQQKTETLVANHAVKDLQPGTNKATLTLADGSTLVLDSNRRGKIASQQNVVIKADEDGKLVYEASRGDELARPSAPVLTIALNVLTTPRGGQYQLVLPDGTKVWLNAASSLKYPAAFTGIERKVELTGEAYFEVSKDPSKPFYVKTAGQTVTVLGTHFNINSYTDEAATKTTLLEGSVKVTGNNGQSVKIKPGEQAVNYANDISIKQNVNTDEAIAWKNGKFMFRNTDLQTIMRQLSRWYDVDVEYRGTIAQKHYMGRISRNVPVSQIFEILKTSGLNFTINGRKIIVKS</sequence>
<dbReference type="GO" id="GO:0016989">
    <property type="term" value="F:sigma factor antagonist activity"/>
    <property type="evidence" value="ECO:0007669"/>
    <property type="project" value="TreeGrafter"/>
</dbReference>
<dbReference type="InterPro" id="IPR012373">
    <property type="entry name" value="Ferrdict_sens_TM"/>
</dbReference>
<dbReference type="EMBL" id="CP032869">
    <property type="protein sequence ID" value="AYL95583.1"/>
    <property type="molecule type" value="Genomic_DNA"/>
</dbReference>
<dbReference type="InterPro" id="IPR006860">
    <property type="entry name" value="FecR"/>
</dbReference>
<dbReference type="PANTHER" id="PTHR30273:SF2">
    <property type="entry name" value="PROTEIN FECR"/>
    <property type="match status" value="1"/>
</dbReference>
<feature type="domain" description="Protein FecR C-terminal" evidence="3">
    <location>
        <begin position="328"/>
        <end position="395"/>
    </location>
</feature>
<dbReference type="Pfam" id="PF16344">
    <property type="entry name" value="FecR_C"/>
    <property type="match status" value="1"/>
</dbReference>
<dbReference type="PANTHER" id="PTHR30273">
    <property type="entry name" value="PERIPLASMIC SIGNAL SENSOR AND SIGMA FACTOR ACTIVATOR FECR-RELATED"/>
    <property type="match status" value="1"/>
</dbReference>
<keyword evidence="1" id="KW-0472">Membrane</keyword>
<feature type="domain" description="FecR protein" evidence="2">
    <location>
        <begin position="191"/>
        <end position="286"/>
    </location>
</feature>
<dbReference type="RefSeq" id="WP_119411541.1">
    <property type="nucleotide sequence ID" value="NZ_CP032869.1"/>
</dbReference>
<dbReference type="InterPro" id="IPR032508">
    <property type="entry name" value="FecR_C"/>
</dbReference>
<evidence type="ECO:0000259" key="3">
    <source>
        <dbReference type="Pfam" id="PF16344"/>
    </source>
</evidence>
<keyword evidence="1" id="KW-1133">Transmembrane helix</keyword>
<evidence type="ECO:0000256" key="1">
    <source>
        <dbReference type="SAM" id="Phobius"/>
    </source>
</evidence>
<accession>A0A494VVV0</accession>
<keyword evidence="1" id="KW-0812">Transmembrane</keyword>
<dbReference type="Pfam" id="PF04773">
    <property type="entry name" value="FecR"/>
    <property type="match status" value="1"/>
</dbReference>
<protein>
    <submittedName>
        <fullName evidence="4">DUF4974 domain-containing protein</fullName>
    </submittedName>
</protein>
<dbReference type="FunFam" id="2.60.120.1440:FF:000001">
    <property type="entry name" value="Putative anti-sigma factor"/>
    <property type="match status" value="1"/>
</dbReference>
<reference evidence="4 5" key="1">
    <citation type="submission" date="2018-10" db="EMBL/GenBank/DDBJ databases">
        <title>Genome sequencing of Mucilaginibacter sp. HYN0043.</title>
        <authorList>
            <person name="Kim M."/>
            <person name="Yi H."/>
        </authorList>
    </citation>
    <scope>NUCLEOTIDE SEQUENCE [LARGE SCALE GENOMIC DNA]</scope>
    <source>
        <strain evidence="4 5">HYN0043</strain>
    </source>
</reference>